<evidence type="ECO:0000259" key="1">
    <source>
        <dbReference type="Pfam" id="PF17775"/>
    </source>
</evidence>
<feature type="domain" description="YchJ-like middle NTF2-like" evidence="1">
    <location>
        <begin position="132"/>
        <end position="240"/>
    </location>
</feature>
<evidence type="ECO:0000313" key="3">
    <source>
        <dbReference type="Proteomes" id="UP000247498"/>
    </source>
</evidence>
<accession>A0A2V0NL89</accession>
<sequence length="242" mass="24471">MLSSAPRGSIGAAAGSKRTGRANVARAAAAGGLARRRRASCACSSSGAAAAAASGWPACFGVGVGGGGIASSCGAARPLPRGVGAAAAGKGFGAPKVQAGGAKAAPGKCPCGSGAAYPACCGRIHAGEPAPTAEALLRARFSAYRLQLVDYLVATTHPANPERTGDDKSYARAIAKTARANAFLSLKIDKEEPGPTADEAFIEFTVQTRHNAPGSQGKPPETSRERSHFLREGGRWLYFDFK</sequence>
<dbReference type="Pfam" id="PF17775">
    <property type="entry name" value="YchJ_M-like"/>
    <property type="match status" value="1"/>
</dbReference>
<dbReference type="InParanoid" id="A0A2V0NL89"/>
<dbReference type="Proteomes" id="UP000247498">
    <property type="component" value="Unassembled WGS sequence"/>
</dbReference>
<dbReference type="InterPro" id="IPR032710">
    <property type="entry name" value="NTF2-like_dom_sf"/>
</dbReference>
<dbReference type="OrthoDB" id="539593at2759"/>
<dbReference type="PANTHER" id="PTHR33747">
    <property type="entry name" value="UPF0225 PROTEIN SCO1677"/>
    <property type="match status" value="1"/>
</dbReference>
<organism evidence="2 3">
    <name type="scientific">Raphidocelis subcapitata</name>
    <dbReference type="NCBI Taxonomy" id="307507"/>
    <lineage>
        <taxon>Eukaryota</taxon>
        <taxon>Viridiplantae</taxon>
        <taxon>Chlorophyta</taxon>
        <taxon>core chlorophytes</taxon>
        <taxon>Chlorophyceae</taxon>
        <taxon>CS clade</taxon>
        <taxon>Sphaeropleales</taxon>
        <taxon>Selenastraceae</taxon>
        <taxon>Raphidocelis</taxon>
    </lineage>
</organism>
<dbReference type="Gene3D" id="3.10.450.50">
    <property type="match status" value="1"/>
</dbReference>
<dbReference type="AlphaFoldDB" id="A0A2V0NL89"/>
<gene>
    <name evidence="2" type="ORF">Rsub_00863</name>
</gene>
<evidence type="ECO:0000313" key="2">
    <source>
        <dbReference type="EMBL" id="GBF88151.1"/>
    </source>
</evidence>
<keyword evidence="3" id="KW-1185">Reference proteome</keyword>
<comment type="caution">
    <text evidence="2">The sequence shown here is derived from an EMBL/GenBank/DDBJ whole genome shotgun (WGS) entry which is preliminary data.</text>
</comment>
<dbReference type="SUPFAM" id="SSF54427">
    <property type="entry name" value="NTF2-like"/>
    <property type="match status" value="1"/>
</dbReference>
<dbReference type="EMBL" id="BDRX01000003">
    <property type="protein sequence ID" value="GBF88151.1"/>
    <property type="molecule type" value="Genomic_DNA"/>
</dbReference>
<protein>
    <recommendedName>
        <fullName evidence="1">YchJ-like middle NTF2-like domain-containing protein</fullName>
    </recommendedName>
</protein>
<name>A0A2V0NL89_9CHLO</name>
<dbReference type="PANTHER" id="PTHR33747:SF1">
    <property type="entry name" value="ADENYLATE CYCLASE-ASSOCIATED CAP C-TERMINAL DOMAIN-CONTAINING PROTEIN"/>
    <property type="match status" value="1"/>
</dbReference>
<dbReference type="InterPro" id="IPR048469">
    <property type="entry name" value="YchJ-like_M"/>
</dbReference>
<reference evidence="2 3" key="1">
    <citation type="journal article" date="2018" name="Sci. Rep.">
        <title>Raphidocelis subcapitata (=Pseudokirchneriella subcapitata) provides an insight into genome evolution and environmental adaptations in the Sphaeropleales.</title>
        <authorList>
            <person name="Suzuki S."/>
            <person name="Yamaguchi H."/>
            <person name="Nakajima N."/>
            <person name="Kawachi M."/>
        </authorList>
    </citation>
    <scope>NUCLEOTIDE SEQUENCE [LARGE SCALE GENOMIC DNA]</scope>
    <source>
        <strain evidence="2 3">NIES-35</strain>
    </source>
</reference>
<proteinExistence type="predicted"/>